<dbReference type="SMART" id="SM00028">
    <property type="entry name" value="TPR"/>
    <property type="match status" value="1"/>
</dbReference>
<proteinExistence type="predicted"/>
<evidence type="ECO:0000313" key="2">
    <source>
        <dbReference type="EMBL" id="OGE08873.1"/>
    </source>
</evidence>
<evidence type="ECO:0000313" key="3">
    <source>
        <dbReference type="Proteomes" id="UP000179227"/>
    </source>
</evidence>
<name>A0A1F5HXP1_9BACT</name>
<sequence length="244" mass="27282">MIAQDYKTWKNETSLETLKSFAIEAALTYDWIEASKINQKIVQAAQNDVEALNRLARAQACCNQPAKALKTYKKVLEIDPYNIIAKKNFEKLSKIEKVDGKTNGYATSPTNTNNNIQQIAGSQKLSDIFLFEPGKTKIISLLNLAPPFVLARLSCGDKVEFNLKRHGICVVNSEGTYLGALPDDLAHKLLYYIEGGNVYEIYVKYATTKSLTVFIREVLRSQKFVNQPSFSAGSLQEEKSWASA</sequence>
<comment type="caution">
    <text evidence="2">The sequence shown here is derived from an EMBL/GenBank/DDBJ whole genome shotgun (WGS) entry which is preliminary data.</text>
</comment>
<evidence type="ECO:0000256" key="1">
    <source>
        <dbReference type="PROSITE-ProRule" id="PRU00339"/>
    </source>
</evidence>
<dbReference type="EMBL" id="MFBS01000030">
    <property type="protein sequence ID" value="OGE08873.1"/>
    <property type="molecule type" value="Genomic_DNA"/>
</dbReference>
<dbReference type="Proteomes" id="UP000179227">
    <property type="component" value="Unassembled WGS sequence"/>
</dbReference>
<dbReference type="InterPro" id="IPR019734">
    <property type="entry name" value="TPR_rpt"/>
</dbReference>
<keyword evidence="1" id="KW-0802">TPR repeat</keyword>
<dbReference type="STRING" id="1797729.A3A60_00780"/>
<dbReference type="AlphaFoldDB" id="A0A1F5HXP1"/>
<organism evidence="2 3">
    <name type="scientific">Candidatus Curtissbacteria bacterium RIFCSPLOWO2_01_FULL_42_26</name>
    <dbReference type="NCBI Taxonomy" id="1797729"/>
    <lineage>
        <taxon>Bacteria</taxon>
        <taxon>Candidatus Curtissiibacteriota</taxon>
    </lineage>
</organism>
<dbReference type="SUPFAM" id="SSF48452">
    <property type="entry name" value="TPR-like"/>
    <property type="match status" value="1"/>
</dbReference>
<protein>
    <submittedName>
        <fullName evidence="2">Uncharacterized protein</fullName>
    </submittedName>
</protein>
<reference evidence="2 3" key="1">
    <citation type="journal article" date="2016" name="Nat. Commun.">
        <title>Thousands of microbial genomes shed light on interconnected biogeochemical processes in an aquifer system.</title>
        <authorList>
            <person name="Anantharaman K."/>
            <person name="Brown C.T."/>
            <person name="Hug L.A."/>
            <person name="Sharon I."/>
            <person name="Castelle C.J."/>
            <person name="Probst A.J."/>
            <person name="Thomas B.C."/>
            <person name="Singh A."/>
            <person name="Wilkins M.J."/>
            <person name="Karaoz U."/>
            <person name="Brodie E.L."/>
            <person name="Williams K.H."/>
            <person name="Hubbard S.S."/>
            <person name="Banfield J.F."/>
        </authorList>
    </citation>
    <scope>NUCLEOTIDE SEQUENCE [LARGE SCALE GENOMIC DNA]</scope>
</reference>
<dbReference type="PROSITE" id="PS50005">
    <property type="entry name" value="TPR"/>
    <property type="match status" value="1"/>
</dbReference>
<accession>A0A1F5HXP1</accession>
<feature type="repeat" description="TPR" evidence="1">
    <location>
        <begin position="49"/>
        <end position="82"/>
    </location>
</feature>
<dbReference type="Gene3D" id="1.25.40.10">
    <property type="entry name" value="Tetratricopeptide repeat domain"/>
    <property type="match status" value="1"/>
</dbReference>
<dbReference type="InterPro" id="IPR011990">
    <property type="entry name" value="TPR-like_helical_dom_sf"/>
</dbReference>
<gene>
    <name evidence="2" type="ORF">A3A60_00780</name>
</gene>